<proteinExistence type="predicted"/>
<sequence length="31" mass="3652">VEKYNPHKTAISRKASVMTEPSRWLLQRVLI</sequence>
<feature type="non-terminal residue" evidence="1">
    <location>
        <position position="1"/>
    </location>
</feature>
<dbReference type="EMBL" id="UINC01101232">
    <property type="protein sequence ID" value="SVC61883.1"/>
    <property type="molecule type" value="Genomic_DNA"/>
</dbReference>
<accession>A0A382NKZ9</accession>
<gene>
    <name evidence="1" type="ORF">METZ01_LOCUS314737</name>
</gene>
<evidence type="ECO:0000313" key="1">
    <source>
        <dbReference type="EMBL" id="SVC61883.1"/>
    </source>
</evidence>
<protein>
    <submittedName>
        <fullName evidence="1">Uncharacterized protein</fullName>
    </submittedName>
</protein>
<reference evidence="1" key="1">
    <citation type="submission" date="2018-05" db="EMBL/GenBank/DDBJ databases">
        <authorList>
            <person name="Lanie J.A."/>
            <person name="Ng W.-L."/>
            <person name="Kazmierczak K.M."/>
            <person name="Andrzejewski T.M."/>
            <person name="Davidsen T.M."/>
            <person name="Wayne K.J."/>
            <person name="Tettelin H."/>
            <person name="Glass J.I."/>
            <person name="Rusch D."/>
            <person name="Podicherti R."/>
            <person name="Tsui H.-C.T."/>
            <person name="Winkler M.E."/>
        </authorList>
    </citation>
    <scope>NUCLEOTIDE SEQUENCE</scope>
</reference>
<organism evidence="1">
    <name type="scientific">marine metagenome</name>
    <dbReference type="NCBI Taxonomy" id="408172"/>
    <lineage>
        <taxon>unclassified sequences</taxon>
        <taxon>metagenomes</taxon>
        <taxon>ecological metagenomes</taxon>
    </lineage>
</organism>
<feature type="non-terminal residue" evidence="1">
    <location>
        <position position="31"/>
    </location>
</feature>
<name>A0A382NKZ9_9ZZZZ</name>
<dbReference type="AlphaFoldDB" id="A0A382NKZ9"/>